<feature type="transmembrane region" description="Helical" evidence="8">
    <location>
        <begin position="49"/>
        <end position="67"/>
    </location>
</feature>
<dbReference type="EMBL" id="WITJ01000002">
    <property type="protein sequence ID" value="MQW38690.1"/>
    <property type="molecule type" value="Genomic_DNA"/>
</dbReference>
<dbReference type="GO" id="GO:0022857">
    <property type="term" value="F:transmembrane transporter activity"/>
    <property type="evidence" value="ECO:0007669"/>
    <property type="project" value="InterPro"/>
</dbReference>
<evidence type="ECO:0000313" key="9">
    <source>
        <dbReference type="EMBL" id="MQW38690.1"/>
    </source>
</evidence>
<keyword evidence="5 8" id="KW-0812">Transmembrane</keyword>
<keyword evidence="3" id="KW-0813">Transport</keyword>
<feature type="transmembrane region" description="Helical" evidence="8">
    <location>
        <begin position="292"/>
        <end position="311"/>
    </location>
</feature>
<comment type="subcellular location">
    <subcellularLocation>
        <location evidence="1">Cell membrane</location>
        <topology evidence="1">Multi-pass membrane protein</topology>
    </subcellularLocation>
</comment>
<feature type="transmembrane region" description="Helical" evidence="8">
    <location>
        <begin position="7"/>
        <end position="29"/>
    </location>
</feature>
<dbReference type="GO" id="GO:0033214">
    <property type="term" value="P:siderophore-iron import into cell"/>
    <property type="evidence" value="ECO:0007669"/>
    <property type="project" value="TreeGrafter"/>
</dbReference>
<evidence type="ECO:0000256" key="2">
    <source>
        <dbReference type="ARBA" id="ARBA00007935"/>
    </source>
</evidence>
<comment type="caution">
    <text evidence="9">The sequence shown here is derived from an EMBL/GenBank/DDBJ whole genome shotgun (WGS) entry which is preliminary data.</text>
</comment>
<proteinExistence type="inferred from homology"/>
<evidence type="ECO:0000256" key="5">
    <source>
        <dbReference type="ARBA" id="ARBA00022692"/>
    </source>
</evidence>
<evidence type="ECO:0000256" key="4">
    <source>
        <dbReference type="ARBA" id="ARBA00022475"/>
    </source>
</evidence>
<dbReference type="InterPro" id="IPR037294">
    <property type="entry name" value="ABC_BtuC-like"/>
</dbReference>
<reference evidence="9 10" key="1">
    <citation type="submission" date="2019-10" db="EMBL/GenBank/DDBJ databases">
        <authorList>
            <person name="Dong K."/>
        </authorList>
    </citation>
    <scope>NUCLEOTIDE SEQUENCE [LARGE SCALE GENOMIC DNA]</scope>
    <source>
        <strain evidence="9 10">DSM 28960</strain>
    </source>
</reference>
<name>A0A7X1Z6Q5_9LACT</name>
<evidence type="ECO:0000313" key="10">
    <source>
        <dbReference type="Proteomes" id="UP000439550"/>
    </source>
</evidence>
<evidence type="ECO:0000256" key="3">
    <source>
        <dbReference type="ARBA" id="ARBA00022448"/>
    </source>
</evidence>
<dbReference type="RefSeq" id="WP_153495056.1">
    <property type="nucleotide sequence ID" value="NZ_CAXYUY010000009.1"/>
</dbReference>
<feature type="transmembrane region" description="Helical" evidence="8">
    <location>
        <begin position="110"/>
        <end position="128"/>
    </location>
</feature>
<keyword evidence="7 8" id="KW-0472">Membrane</keyword>
<dbReference type="Pfam" id="PF01032">
    <property type="entry name" value="FecCD"/>
    <property type="match status" value="1"/>
</dbReference>
<dbReference type="GO" id="GO:0005886">
    <property type="term" value="C:plasma membrane"/>
    <property type="evidence" value="ECO:0007669"/>
    <property type="project" value="UniProtKB-SubCell"/>
</dbReference>
<evidence type="ECO:0000256" key="6">
    <source>
        <dbReference type="ARBA" id="ARBA00022989"/>
    </source>
</evidence>
<organism evidence="9 10">
    <name type="scientific">Lactococcus hircilactis</name>
    <dbReference type="NCBI Taxonomy" id="1494462"/>
    <lineage>
        <taxon>Bacteria</taxon>
        <taxon>Bacillati</taxon>
        <taxon>Bacillota</taxon>
        <taxon>Bacilli</taxon>
        <taxon>Lactobacillales</taxon>
        <taxon>Streptococcaceae</taxon>
        <taxon>Lactococcus</taxon>
    </lineage>
</organism>
<dbReference type="Gene3D" id="1.10.3470.10">
    <property type="entry name" value="ABC transporter involved in vitamin B12 uptake, BtuC"/>
    <property type="match status" value="1"/>
</dbReference>
<dbReference type="PANTHER" id="PTHR30472:SF27">
    <property type="entry name" value="PETROBACTIN IMPORT SYSTEM PERMEASE PROTEIN YCLN"/>
    <property type="match status" value="1"/>
</dbReference>
<keyword evidence="10" id="KW-1185">Reference proteome</keyword>
<dbReference type="OrthoDB" id="9811975at2"/>
<dbReference type="SUPFAM" id="SSF81345">
    <property type="entry name" value="ABC transporter involved in vitamin B12 uptake, BtuC"/>
    <property type="match status" value="1"/>
</dbReference>
<keyword evidence="6 8" id="KW-1133">Transmembrane helix</keyword>
<dbReference type="AlphaFoldDB" id="A0A7X1Z6Q5"/>
<accession>A0A7X1Z6Q5</accession>
<comment type="similarity">
    <text evidence="2">Belongs to the binding-protein-dependent transport system permease family. FecCD subfamily.</text>
</comment>
<evidence type="ECO:0000256" key="1">
    <source>
        <dbReference type="ARBA" id="ARBA00004651"/>
    </source>
</evidence>
<protein>
    <submittedName>
        <fullName evidence="9">Iron chelate uptake ABC transporter family permease subunit</fullName>
    </submittedName>
</protein>
<dbReference type="PANTHER" id="PTHR30472">
    <property type="entry name" value="FERRIC ENTEROBACTIN TRANSPORT SYSTEM PERMEASE PROTEIN"/>
    <property type="match status" value="1"/>
</dbReference>
<feature type="transmembrane region" description="Helical" evidence="8">
    <location>
        <begin position="267"/>
        <end position="286"/>
    </location>
</feature>
<sequence>MTKKIGCVIFFFILIISSIFIGIAHLPLFDLETWTHQDHLIFLASRLPRTLSLIIAGASISIAGLTIQNLMQNKFVSPNTTGTIDSAKLGIVFVMIFLPNASLFTRTAVAFAFAFIGTGLFLLLSRYLPQKNIILIPLVGIMFGNIIGSVATFFAYRYQLLQNMGSWLQGNFSTVTRGSYELLYLSIPLFFIIYTFAHHFTIMGAGQDMALGLGIPYQRMLILGIGILSLSSSIVLVSVGNIPFLGIIIPNLVSLKFGDQMKKNLPLTAYFGACFLLTCDMIGRVIIAPYEISASLIAGILGSICFIGMLIKENRRYAS</sequence>
<evidence type="ECO:0000256" key="7">
    <source>
        <dbReference type="ARBA" id="ARBA00023136"/>
    </source>
</evidence>
<dbReference type="Proteomes" id="UP000439550">
    <property type="component" value="Unassembled WGS sequence"/>
</dbReference>
<feature type="transmembrane region" description="Helical" evidence="8">
    <location>
        <begin position="135"/>
        <end position="158"/>
    </location>
</feature>
<keyword evidence="4" id="KW-1003">Cell membrane</keyword>
<gene>
    <name evidence="9" type="ORF">GHI93_01830</name>
</gene>
<evidence type="ECO:0000256" key="8">
    <source>
        <dbReference type="SAM" id="Phobius"/>
    </source>
</evidence>
<feature type="transmembrane region" description="Helical" evidence="8">
    <location>
        <begin position="178"/>
        <end position="197"/>
    </location>
</feature>
<dbReference type="CDD" id="cd06550">
    <property type="entry name" value="TM_ABC_iron-siderophores_like"/>
    <property type="match status" value="1"/>
</dbReference>
<dbReference type="InterPro" id="IPR000522">
    <property type="entry name" value="ABC_transptr_permease_BtuC"/>
</dbReference>